<dbReference type="RefSeq" id="WP_323983265.1">
    <property type="nucleotide sequence ID" value="NZ_JAYKBW010000007.1"/>
</dbReference>
<sequence length="234" mass="28569">MENNSKFIIGLLVLFLFISCKTAQKKQEKEKEEKEYANYLETYHSDFFQKHSKREVIYYDYFDKFLAYKREQERQIQLKKSDLKLNEVYYYYYGDICLVLFSDDGRMYHNKFNINHRFVDVIGDTLVKIKEPIELWSYANFELKDNKLYTLTKERVPYSEWYETITYNFRNDSIIADKMYKSNLHHKKKWLATTREAYNIRMVCKPTLEVEEEFITIEGHKIKHYIVTGEFLLK</sequence>
<keyword evidence="2" id="KW-1185">Reference proteome</keyword>
<name>A0ABU5Z7S3_9FLAO</name>
<dbReference type="PROSITE" id="PS51257">
    <property type="entry name" value="PROKAR_LIPOPROTEIN"/>
    <property type="match status" value="1"/>
</dbReference>
<accession>A0ABU5Z7S3</accession>
<dbReference type="EMBL" id="JAYKBW010000007">
    <property type="protein sequence ID" value="MEB3074984.1"/>
    <property type="molecule type" value="Genomic_DNA"/>
</dbReference>
<comment type="caution">
    <text evidence="1">The sequence shown here is derived from an EMBL/GenBank/DDBJ whole genome shotgun (WGS) entry which is preliminary data.</text>
</comment>
<organism evidence="1 2">
    <name type="scientific">Capnocytophaga gingivalis</name>
    <dbReference type="NCBI Taxonomy" id="1017"/>
    <lineage>
        <taxon>Bacteria</taxon>
        <taxon>Pseudomonadati</taxon>
        <taxon>Bacteroidota</taxon>
        <taxon>Flavobacteriia</taxon>
        <taxon>Flavobacteriales</taxon>
        <taxon>Flavobacteriaceae</taxon>
        <taxon>Capnocytophaga</taxon>
    </lineage>
</organism>
<proteinExistence type="predicted"/>
<gene>
    <name evidence="1" type="ORF">VJJ08_06710</name>
</gene>
<reference evidence="1 2" key="1">
    <citation type="submission" date="2023-12" db="EMBL/GenBank/DDBJ databases">
        <title>Genomic sequences of Capnocytophaga and Parvimonas strains.</title>
        <authorList>
            <person name="Watt R.M."/>
            <person name="Wang M."/>
            <person name="Yang T."/>
            <person name="Tong W.M."/>
        </authorList>
    </citation>
    <scope>NUCLEOTIDE SEQUENCE [LARGE SCALE GENOMIC DNA]</scope>
    <source>
        <strain evidence="1 2">CCUG 13096</strain>
    </source>
</reference>
<evidence type="ECO:0000313" key="2">
    <source>
        <dbReference type="Proteomes" id="UP001311730"/>
    </source>
</evidence>
<dbReference type="Proteomes" id="UP001311730">
    <property type="component" value="Unassembled WGS sequence"/>
</dbReference>
<evidence type="ECO:0000313" key="1">
    <source>
        <dbReference type="EMBL" id="MEB3074984.1"/>
    </source>
</evidence>
<protein>
    <submittedName>
        <fullName evidence="1">Uncharacterized protein</fullName>
    </submittedName>
</protein>